<sequence>MRWGKRWIYVIDLIVVCLLMLCAGCDTSQGKIDFTKTQEHITAAEESPEKPLRIAFASVISPKETRQAYQHLVDYISQNQHRPAVLLQRRTYEELNTLMSNGDADVAFFSTGAYSAYHGKTPIEMLAMGQTNGSIYYQTYIIAAADSGITSFDQLRGKIFAFTDPMSYSGHLAIDFLLLDQGTSPEIYFKRFFYTYNHDKSIWAVANHLADAASIDSQIYDFVMQTNPQLLEKIRIVDILPEAPTGPIVMRSDLPGQEKDALRHLFYNMDQNPALREVLRHVIIDKFIAPAPALYEELRHKYNLRSHSLEA</sequence>
<dbReference type="OrthoDB" id="9781943at2"/>
<dbReference type="GO" id="GO:0055085">
    <property type="term" value="P:transmembrane transport"/>
    <property type="evidence" value="ECO:0007669"/>
    <property type="project" value="InterPro"/>
</dbReference>
<dbReference type="GO" id="GO:0043190">
    <property type="term" value="C:ATP-binding cassette (ABC) transporter complex"/>
    <property type="evidence" value="ECO:0007669"/>
    <property type="project" value="InterPro"/>
</dbReference>
<dbReference type="STRING" id="349095.SAMN05660299_02525"/>
<dbReference type="PANTHER" id="PTHR35841">
    <property type="entry name" value="PHOSPHONATES-BINDING PERIPLASMIC PROTEIN"/>
    <property type="match status" value="1"/>
</dbReference>
<comment type="similarity">
    <text evidence="1">Belongs to the phosphate/phosphite/phosphonate binding protein family.</text>
</comment>
<dbReference type="Gene3D" id="3.40.190.10">
    <property type="entry name" value="Periplasmic binding protein-like II"/>
    <property type="match status" value="2"/>
</dbReference>
<dbReference type="CDD" id="cd13571">
    <property type="entry name" value="PBP2_PnhD_1"/>
    <property type="match status" value="1"/>
</dbReference>
<evidence type="ECO:0000313" key="4">
    <source>
        <dbReference type="Proteomes" id="UP000199309"/>
    </source>
</evidence>
<organism evidence="3 4">
    <name type="scientific">Megasphaera paucivorans</name>
    <dbReference type="NCBI Taxonomy" id="349095"/>
    <lineage>
        <taxon>Bacteria</taxon>
        <taxon>Bacillati</taxon>
        <taxon>Bacillota</taxon>
        <taxon>Negativicutes</taxon>
        <taxon>Veillonellales</taxon>
        <taxon>Veillonellaceae</taxon>
        <taxon>Megasphaera</taxon>
    </lineage>
</organism>
<evidence type="ECO:0000256" key="1">
    <source>
        <dbReference type="ARBA" id="ARBA00007162"/>
    </source>
</evidence>
<dbReference type="Proteomes" id="UP000199309">
    <property type="component" value="Unassembled WGS sequence"/>
</dbReference>
<name>A0A1H0AGY0_9FIRM</name>
<evidence type="ECO:0000313" key="3">
    <source>
        <dbReference type="EMBL" id="SDN32644.1"/>
    </source>
</evidence>
<accession>A0A1H0AGY0</accession>
<dbReference type="AlphaFoldDB" id="A0A1H0AGY0"/>
<keyword evidence="2" id="KW-0732">Signal</keyword>
<dbReference type="NCBIfam" id="TIGR01098">
    <property type="entry name" value="3A0109s03R"/>
    <property type="match status" value="1"/>
</dbReference>
<dbReference type="Pfam" id="PF12974">
    <property type="entry name" value="Phosphonate-bd"/>
    <property type="match status" value="1"/>
</dbReference>
<protein>
    <submittedName>
        <fullName evidence="3">Phosphonate transport system substrate-binding protein</fullName>
    </submittedName>
</protein>
<gene>
    <name evidence="3" type="ORF">SAMN05660299_02525</name>
</gene>
<reference evidence="3 4" key="1">
    <citation type="submission" date="2016-10" db="EMBL/GenBank/DDBJ databases">
        <authorList>
            <person name="de Groot N.N."/>
        </authorList>
    </citation>
    <scope>NUCLEOTIDE SEQUENCE [LARGE SCALE GENOMIC DNA]</scope>
    <source>
        <strain evidence="3 4">DSM 16981</strain>
    </source>
</reference>
<proteinExistence type="inferred from homology"/>
<dbReference type="PANTHER" id="PTHR35841:SF1">
    <property type="entry name" value="PHOSPHONATES-BINDING PERIPLASMIC PROTEIN"/>
    <property type="match status" value="1"/>
</dbReference>
<dbReference type="SUPFAM" id="SSF53850">
    <property type="entry name" value="Periplasmic binding protein-like II"/>
    <property type="match status" value="1"/>
</dbReference>
<dbReference type="RefSeq" id="WP_091652564.1">
    <property type="nucleotide sequence ID" value="NZ_FNHQ01000038.1"/>
</dbReference>
<evidence type="ECO:0000256" key="2">
    <source>
        <dbReference type="ARBA" id="ARBA00022729"/>
    </source>
</evidence>
<keyword evidence="4" id="KW-1185">Reference proteome</keyword>
<dbReference type="InterPro" id="IPR005770">
    <property type="entry name" value="PhnD"/>
</dbReference>
<dbReference type="EMBL" id="FNHQ01000038">
    <property type="protein sequence ID" value="SDN32644.1"/>
    <property type="molecule type" value="Genomic_DNA"/>
</dbReference>